<dbReference type="GO" id="GO:0003677">
    <property type="term" value="F:DNA binding"/>
    <property type="evidence" value="ECO:0007669"/>
    <property type="project" value="UniProtKB-KW"/>
</dbReference>
<dbReference type="EMBL" id="QEAS01000001">
    <property type="protein sequence ID" value="PWG82471.1"/>
    <property type="molecule type" value="Genomic_DNA"/>
</dbReference>
<protein>
    <submittedName>
        <fullName evidence="8">RNA polymerase subunit sigma-70</fullName>
    </submittedName>
</protein>
<evidence type="ECO:0000256" key="1">
    <source>
        <dbReference type="ARBA" id="ARBA00010641"/>
    </source>
</evidence>
<keyword evidence="5" id="KW-0804">Transcription</keyword>
<evidence type="ECO:0000256" key="4">
    <source>
        <dbReference type="ARBA" id="ARBA00023125"/>
    </source>
</evidence>
<dbReference type="Gene3D" id="1.10.1740.10">
    <property type="match status" value="1"/>
</dbReference>
<comment type="similarity">
    <text evidence="1">Belongs to the sigma-70 factor family. ECF subfamily.</text>
</comment>
<dbReference type="SUPFAM" id="SSF88659">
    <property type="entry name" value="Sigma3 and sigma4 domains of RNA polymerase sigma factors"/>
    <property type="match status" value="1"/>
</dbReference>
<dbReference type="Gene3D" id="1.10.10.10">
    <property type="entry name" value="Winged helix-like DNA-binding domain superfamily/Winged helix DNA-binding domain"/>
    <property type="match status" value="1"/>
</dbReference>
<comment type="caution">
    <text evidence="8">The sequence shown here is derived from an EMBL/GenBank/DDBJ whole genome shotgun (WGS) entry which is preliminary data.</text>
</comment>
<dbReference type="InterPro" id="IPR014284">
    <property type="entry name" value="RNA_pol_sigma-70_dom"/>
</dbReference>
<feature type="domain" description="RNA polymerase sigma factor 70 region 4 type 2" evidence="7">
    <location>
        <begin position="131"/>
        <end position="182"/>
    </location>
</feature>
<keyword evidence="9" id="KW-1185">Reference proteome</keyword>
<dbReference type="InterPro" id="IPR036388">
    <property type="entry name" value="WH-like_DNA-bd_sf"/>
</dbReference>
<sequence length="192" mass="22793">MSWFSNSKKTDQADDQKLLKQYLETGDLHLLGELFRTHSSMVYYVCYRYFQDTEKSKDAVMQIFEELIKKVGKQEIRQFASWLYVLSKNYCLMQLRSGKKMQHVSIDEFVEFPVNQHQEEDHEEKEKALTALEACIKALPDRQKQSIDLFFLSEKCYKEIVELTGFSLNEVKSYIQNGKRNLKICMEKSREE</sequence>
<dbReference type="RefSeq" id="WP_109413890.1">
    <property type="nucleotide sequence ID" value="NZ_QEAS01000001.1"/>
</dbReference>
<evidence type="ECO:0000259" key="6">
    <source>
        <dbReference type="Pfam" id="PF04542"/>
    </source>
</evidence>
<dbReference type="PANTHER" id="PTHR43133:SF8">
    <property type="entry name" value="RNA POLYMERASE SIGMA FACTOR HI_1459-RELATED"/>
    <property type="match status" value="1"/>
</dbReference>
<name>A0A2U2PM43_9SPHI</name>
<evidence type="ECO:0000313" key="9">
    <source>
        <dbReference type="Proteomes" id="UP000245647"/>
    </source>
</evidence>
<dbReference type="Pfam" id="PF08281">
    <property type="entry name" value="Sigma70_r4_2"/>
    <property type="match status" value="1"/>
</dbReference>
<evidence type="ECO:0000313" key="8">
    <source>
        <dbReference type="EMBL" id="PWG82471.1"/>
    </source>
</evidence>
<organism evidence="8 9">
    <name type="scientific">Pararcticibacter amylolyticus</name>
    <dbReference type="NCBI Taxonomy" id="2173175"/>
    <lineage>
        <taxon>Bacteria</taxon>
        <taxon>Pseudomonadati</taxon>
        <taxon>Bacteroidota</taxon>
        <taxon>Sphingobacteriia</taxon>
        <taxon>Sphingobacteriales</taxon>
        <taxon>Sphingobacteriaceae</taxon>
        <taxon>Pararcticibacter</taxon>
    </lineage>
</organism>
<dbReference type="PANTHER" id="PTHR43133">
    <property type="entry name" value="RNA POLYMERASE ECF-TYPE SIGMA FACTO"/>
    <property type="match status" value="1"/>
</dbReference>
<dbReference type="InterPro" id="IPR013249">
    <property type="entry name" value="RNA_pol_sigma70_r4_t2"/>
</dbReference>
<dbReference type="Proteomes" id="UP000245647">
    <property type="component" value="Unassembled WGS sequence"/>
</dbReference>
<keyword evidence="2" id="KW-0805">Transcription regulation</keyword>
<dbReference type="AlphaFoldDB" id="A0A2U2PM43"/>
<reference evidence="8 9" key="1">
    <citation type="submission" date="2018-04" db="EMBL/GenBank/DDBJ databases">
        <title>Pedobacter chongqingensis sp. nov., isolated from a rottenly hemp rope.</title>
        <authorList>
            <person name="Cai Y."/>
        </authorList>
    </citation>
    <scope>NUCLEOTIDE SEQUENCE [LARGE SCALE GENOMIC DNA]</scope>
    <source>
        <strain evidence="8 9">FJ4-8</strain>
    </source>
</reference>
<gene>
    <name evidence="8" type="ORF">DDR33_00985</name>
</gene>
<dbReference type="SUPFAM" id="SSF88946">
    <property type="entry name" value="Sigma2 domain of RNA polymerase sigma factors"/>
    <property type="match status" value="1"/>
</dbReference>
<evidence type="ECO:0000256" key="2">
    <source>
        <dbReference type="ARBA" id="ARBA00023015"/>
    </source>
</evidence>
<feature type="domain" description="RNA polymerase sigma-70 region 2" evidence="6">
    <location>
        <begin position="34"/>
        <end position="99"/>
    </location>
</feature>
<evidence type="ECO:0000259" key="7">
    <source>
        <dbReference type="Pfam" id="PF08281"/>
    </source>
</evidence>
<evidence type="ECO:0000256" key="3">
    <source>
        <dbReference type="ARBA" id="ARBA00023082"/>
    </source>
</evidence>
<dbReference type="InterPro" id="IPR039425">
    <property type="entry name" value="RNA_pol_sigma-70-like"/>
</dbReference>
<dbReference type="Pfam" id="PF04542">
    <property type="entry name" value="Sigma70_r2"/>
    <property type="match status" value="1"/>
</dbReference>
<dbReference type="GO" id="GO:0016987">
    <property type="term" value="F:sigma factor activity"/>
    <property type="evidence" value="ECO:0007669"/>
    <property type="project" value="UniProtKB-KW"/>
</dbReference>
<dbReference type="GO" id="GO:0006352">
    <property type="term" value="P:DNA-templated transcription initiation"/>
    <property type="evidence" value="ECO:0007669"/>
    <property type="project" value="InterPro"/>
</dbReference>
<dbReference type="InterPro" id="IPR007627">
    <property type="entry name" value="RNA_pol_sigma70_r2"/>
</dbReference>
<keyword evidence="3" id="KW-0731">Sigma factor</keyword>
<evidence type="ECO:0000256" key="5">
    <source>
        <dbReference type="ARBA" id="ARBA00023163"/>
    </source>
</evidence>
<dbReference type="InterPro" id="IPR013324">
    <property type="entry name" value="RNA_pol_sigma_r3/r4-like"/>
</dbReference>
<dbReference type="NCBIfam" id="TIGR02937">
    <property type="entry name" value="sigma70-ECF"/>
    <property type="match status" value="1"/>
</dbReference>
<proteinExistence type="inferred from homology"/>
<dbReference type="InterPro" id="IPR013325">
    <property type="entry name" value="RNA_pol_sigma_r2"/>
</dbReference>
<accession>A0A2U2PM43</accession>
<keyword evidence="4" id="KW-0238">DNA-binding</keyword>
<dbReference type="OrthoDB" id="1116873at2"/>